<feature type="region of interest" description="Disordered" evidence="11">
    <location>
        <begin position="356"/>
        <end position="404"/>
    </location>
</feature>
<keyword evidence="3 10" id="KW-0813">Transport</keyword>
<evidence type="ECO:0000259" key="12">
    <source>
        <dbReference type="Pfam" id="PF00263"/>
    </source>
</evidence>
<keyword evidence="9" id="KW-0998">Cell outer membrane</keyword>
<evidence type="ECO:0000256" key="3">
    <source>
        <dbReference type="ARBA" id="ARBA00022448"/>
    </source>
</evidence>
<dbReference type="AlphaFoldDB" id="I3CIA0"/>
<dbReference type="PRINTS" id="PR01032">
    <property type="entry name" value="PHAGEIV"/>
</dbReference>
<feature type="domain" description="NolW-like" evidence="13">
    <location>
        <begin position="258"/>
        <end position="324"/>
    </location>
</feature>
<dbReference type="InterPro" id="IPR013356">
    <property type="entry name" value="T2SS_GspD"/>
</dbReference>
<keyword evidence="8" id="KW-0472">Membrane</keyword>
<feature type="domain" description="GspD-like N0" evidence="14">
    <location>
        <begin position="94"/>
        <end position="163"/>
    </location>
</feature>
<dbReference type="Gene3D" id="3.30.1370.120">
    <property type="match status" value="3"/>
</dbReference>
<keyword evidence="7" id="KW-0653">Protein transport</keyword>
<feature type="compositionally biased region" description="Low complexity" evidence="11">
    <location>
        <begin position="378"/>
        <end position="394"/>
    </location>
</feature>
<dbReference type="Pfam" id="PF21305">
    <property type="entry name" value="type_II_gspD_N0"/>
    <property type="match status" value="1"/>
</dbReference>
<evidence type="ECO:0000256" key="5">
    <source>
        <dbReference type="ARBA" id="ARBA00022692"/>
    </source>
</evidence>
<dbReference type="Pfam" id="PF00263">
    <property type="entry name" value="Secretin"/>
    <property type="match status" value="1"/>
</dbReference>
<dbReference type="EMBL" id="JH600070">
    <property type="protein sequence ID" value="EIJ43343.1"/>
    <property type="molecule type" value="Genomic_DNA"/>
</dbReference>
<dbReference type="Proteomes" id="UP000005744">
    <property type="component" value="Unassembled WGS sequence"/>
</dbReference>
<dbReference type="InterPro" id="IPR050810">
    <property type="entry name" value="Bact_Secretion_Sys_Channel"/>
</dbReference>
<dbReference type="STRING" id="395493.BegalDRAFT_2499"/>
<dbReference type="InterPro" id="IPR038591">
    <property type="entry name" value="NolW-like_sf"/>
</dbReference>
<proteinExistence type="inferred from homology"/>
<dbReference type="PRINTS" id="PR00811">
    <property type="entry name" value="BCTERIALGSPD"/>
</dbReference>
<dbReference type="InterPro" id="IPR004846">
    <property type="entry name" value="T2SS/T3SS_dom"/>
</dbReference>
<evidence type="ECO:0000259" key="13">
    <source>
        <dbReference type="Pfam" id="PF03958"/>
    </source>
</evidence>
<feature type="domain" description="NolW-like" evidence="13">
    <location>
        <begin position="331"/>
        <end position="446"/>
    </location>
</feature>
<dbReference type="InterPro" id="IPR005644">
    <property type="entry name" value="NolW-like"/>
</dbReference>
<dbReference type="PANTHER" id="PTHR30332">
    <property type="entry name" value="PROBABLE GENERAL SECRETION PATHWAY PROTEIN D"/>
    <property type="match status" value="1"/>
</dbReference>
<evidence type="ECO:0000256" key="6">
    <source>
        <dbReference type="ARBA" id="ARBA00022729"/>
    </source>
</evidence>
<dbReference type="InterPro" id="IPR001775">
    <property type="entry name" value="GspD/PilQ"/>
</dbReference>
<evidence type="ECO:0000256" key="11">
    <source>
        <dbReference type="SAM" id="MobiDB-lite"/>
    </source>
</evidence>
<dbReference type="GO" id="GO:0009279">
    <property type="term" value="C:cell outer membrane"/>
    <property type="evidence" value="ECO:0007669"/>
    <property type="project" value="UniProtKB-SubCell"/>
</dbReference>
<keyword evidence="6" id="KW-0732">Signal</keyword>
<feature type="compositionally biased region" description="Basic and acidic residues" evidence="11">
    <location>
        <begin position="356"/>
        <end position="369"/>
    </location>
</feature>
<evidence type="ECO:0000256" key="4">
    <source>
        <dbReference type="ARBA" id="ARBA00022452"/>
    </source>
</evidence>
<accession>I3CIA0</accession>
<sequence length="739" mass="80407">MFAILMKKTSLILCCASLVVSCGTQPERPSMGAMELATTQLPTYGDNPTIAELPQTPPAVLKEINHVGQLPNVSTLSSKSPSTGDSSGAGTFELNFEQAELRQVIEVISDELGVSMVIDPTIGDKVTIRTPREKPLRKADLWPLMQLLLTDAGISMEKKGGIYHLKKTGQNTGLPSSIGDASGLARSDASEAMQITPLRYITADAALAALTPLVQPQGRIISLPSLNVMGIIASPDRLERINSLLEVIDADPFQHRGMRLFRLTNSKAEEVQAELQKILQAISGNAPAYQVIALARINSVLVIAPPQGSFTEVASWIEVLDERSEDSAEQVFIYRVKNLEAKELATTLAEVFKSEDAKNKDQTTKRNDEDLPPVATIPPQQANQQNQQQPTATPEPKSTGPVSSTLAVSAKLKVNLVADEKTNSLIVRATPRDYKQLLTTIAQLDRVAKEVMVNVVIAEVTLTEESQFGIDWRGLFGKHDSSYGYNTGQTTAGLPGADLSSNTKIGSFTGFSVNLLSGDIFAMLNLVASTNKVSLLSRPSILIRDNEDATFNVGSNEPYLGDVSRATVSGQSDIQSIQYRDTGITLKVTPRISEDGIVNLKLSQELTQLGAERTSQKLQSFDQRKLETVVAVRDRTPIVLGGLIQTKNTNNRQEIPGVSKIPLVGETLFSSRDDNEIRTELVLIIVPEVVNPDLDNSVIVQNFRLRMQRVEELLTSDYDALLEDGRKYVPAKKTTNATP</sequence>
<evidence type="ECO:0000256" key="9">
    <source>
        <dbReference type="ARBA" id="ARBA00023237"/>
    </source>
</evidence>
<dbReference type="PANTHER" id="PTHR30332:SF25">
    <property type="entry name" value="SECRETIN XPSD"/>
    <property type="match status" value="1"/>
</dbReference>
<dbReference type="HOGENOM" id="CLU_006756_1_2_6"/>
<dbReference type="NCBIfam" id="TIGR02517">
    <property type="entry name" value="type_II_gspD"/>
    <property type="match status" value="1"/>
</dbReference>
<organism evidence="15 16">
    <name type="scientific">Beggiatoa alba B18LD</name>
    <dbReference type="NCBI Taxonomy" id="395493"/>
    <lineage>
        <taxon>Bacteria</taxon>
        <taxon>Pseudomonadati</taxon>
        <taxon>Pseudomonadota</taxon>
        <taxon>Gammaproteobacteria</taxon>
        <taxon>Thiotrichales</taxon>
        <taxon>Thiotrichaceae</taxon>
        <taxon>Beggiatoa</taxon>
    </lineage>
</organism>
<keyword evidence="5" id="KW-0812">Transmembrane</keyword>
<dbReference type="Pfam" id="PF03958">
    <property type="entry name" value="Secretin_N"/>
    <property type="match status" value="3"/>
</dbReference>
<evidence type="ECO:0000313" key="16">
    <source>
        <dbReference type="Proteomes" id="UP000005744"/>
    </source>
</evidence>
<dbReference type="eggNOG" id="COG1450">
    <property type="taxonomic scope" value="Bacteria"/>
</dbReference>
<evidence type="ECO:0000256" key="1">
    <source>
        <dbReference type="ARBA" id="ARBA00004442"/>
    </source>
</evidence>
<feature type="domain" description="Type II/III secretion system secretin-like" evidence="12">
    <location>
        <begin position="528"/>
        <end position="690"/>
    </location>
</feature>
<evidence type="ECO:0000256" key="2">
    <source>
        <dbReference type="ARBA" id="ARBA00006980"/>
    </source>
</evidence>
<keyword evidence="16" id="KW-1185">Reference proteome</keyword>
<gene>
    <name evidence="15" type="ORF">BegalDRAFT_2499</name>
</gene>
<dbReference type="PROSITE" id="PS51257">
    <property type="entry name" value="PROKAR_LIPOPROTEIN"/>
    <property type="match status" value="1"/>
</dbReference>
<protein>
    <submittedName>
        <fullName evidence="15">General secretion pathway protein D</fullName>
    </submittedName>
</protein>
<reference evidence="15 16" key="1">
    <citation type="submission" date="2011-11" db="EMBL/GenBank/DDBJ databases">
        <title>Improved High-Quality Draft sequence of Beggiatoa alba B18lD.</title>
        <authorList>
            <consortium name="US DOE Joint Genome Institute"/>
            <person name="Lucas S."/>
            <person name="Han J."/>
            <person name="Lapidus A."/>
            <person name="Cheng J.-F."/>
            <person name="Goodwin L."/>
            <person name="Pitluck S."/>
            <person name="Peters L."/>
            <person name="Mikhailova N."/>
            <person name="Held B."/>
            <person name="Detter J.C."/>
            <person name="Han C."/>
            <person name="Tapia R."/>
            <person name="Land M."/>
            <person name="Hauser L."/>
            <person name="Kyrpides N."/>
            <person name="Ivanova N."/>
            <person name="Pagani I."/>
            <person name="Samuel K."/>
            <person name="Teske A."/>
            <person name="Mueller J."/>
            <person name="Woyke T."/>
        </authorList>
    </citation>
    <scope>NUCLEOTIDE SEQUENCE [LARGE SCALE GENOMIC DNA]</scope>
    <source>
        <strain evidence="15 16">B18LD</strain>
    </source>
</reference>
<feature type="domain" description="NolW-like" evidence="13">
    <location>
        <begin position="194"/>
        <end position="252"/>
    </location>
</feature>
<dbReference type="GO" id="GO:0015627">
    <property type="term" value="C:type II protein secretion system complex"/>
    <property type="evidence" value="ECO:0007669"/>
    <property type="project" value="InterPro"/>
</dbReference>
<evidence type="ECO:0000256" key="8">
    <source>
        <dbReference type="ARBA" id="ARBA00023136"/>
    </source>
</evidence>
<evidence type="ECO:0000313" key="15">
    <source>
        <dbReference type="EMBL" id="EIJ43343.1"/>
    </source>
</evidence>
<comment type="subcellular location">
    <subcellularLocation>
        <location evidence="1 10">Cell outer membrane</location>
    </subcellularLocation>
</comment>
<dbReference type="OrthoDB" id="9775455at2"/>
<comment type="similarity">
    <text evidence="2">Belongs to the bacterial secretin family. GSP D subfamily.</text>
</comment>
<dbReference type="GO" id="GO:0015628">
    <property type="term" value="P:protein secretion by the type II secretion system"/>
    <property type="evidence" value="ECO:0007669"/>
    <property type="project" value="InterPro"/>
</dbReference>
<evidence type="ECO:0000256" key="10">
    <source>
        <dbReference type="RuleBase" id="RU004004"/>
    </source>
</evidence>
<evidence type="ECO:0000256" key="7">
    <source>
        <dbReference type="ARBA" id="ARBA00022927"/>
    </source>
</evidence>
<evidence type="ECO:0000259" key="14">
    <source>
        <dbReference type="Pfam" id="PF21305"/>
    </source>
</evidence>
<keyword evidence="4" id="KW-1134">Transmembrane beta strand</keyword>
<name>I3CIA0_9GAMM</name>
<dbReference type="InterPro" id="IPR049371">
    <property type="entry name" value="GspD-like_N0"/>
</dbReference>
<dbReference type="RefSeq" id="WP_002690437.1">
    <property type="nucleotide sequence ID" value="NZ_JH600070.1"/>
</dbReference>